<organism evidence="1 2">
    <name type="scientific">Ehrlichia minasensis</name>
    <dbReference type="NCBI Taxonomy" id="1242993"/>
    <lineage>
        <taxon>Bacteria</taxon>
        <taxon>Pseudomonadati</taxon>
        <taxon>Pseudomonadota</taxon>
        <taxon>Alphaproteobacteria</taxon>
        <taxon>Rickettsiales</taxon>
        <taxon>Anaplasmataceae</taxon>
        <taxon>Ehrlichia</taxon>
    </lineage>
</organism>
<evidence type="ECO:0000313" key="1">
    <source>
        <dbReference type="EMBL" id="RZB13211.1"/>
    </source>
</evidence>
<protein>
    <submittedName>
        <fullName evidence="1">Uncharacterized protein</fullName>
    </submittedName>
</protein>
<accession>A0A4Q6I5N0</accession>
<proteinExistence type="predicted"/>
<evidence type="ECO:0000313" key="2">
    <source>
        <dbReference type="Proteomes" id="UP000293377"/>
    </source>
</evidence>
<name>A0A4Q6I5N0_9RICK</name>
<dbReference type="EMBL" id="QOHL01000001">
    <property type="protein sequence ID" value="RZB13211.1"/>
    <property type="molecule type" value="Genomic_DNA"/>
</dbReference>
<gene>
    <name evidence="1" type="ORF">DRF75_00690</name>
</gene>
<sequence>MNLRLTKPNAQGVYSSFHYLYGVRFQNYSLVTSTSFEKDLLFLFGKNESGSILSLVLRISKN</sequence>
<comment type="caution">
    <text evidence="1">The sequence shown here is derived from an EMBL/GenBank/DDBJ whole genome shotgun (WGS) entry which is preliminary data.</text>
</comment>
<keyword evidence="2" id="KW-1185">Reference proteome</keyword>
<dbReference type="AlphaFoldDB" id="A0A4Q6I5N0"/>
<dbReference type="Proteomes" id="UP000293377">
    <property type="component" value="Unassembled WGS sequence"/>
</dbReference>
<reference evidence="1 2" key="1">
    <citation type="submission" date="2018-06" db="EMBL/GenBank/DDBJ databases">
        <title>Complete Genome Sequence of Ehrlichia minasensis Isolated From Cattle.</title>
        <authorList>
            <person name="Aguiar D.M."/>
            <person name="Araujo J.P.A.Jr."/>
            <person name="Nakazato L."/>
            <person name="Bard E."/>
            <person name="Cabezas-Cruz A."/>
        </authorList>
    </citation>
    <scope>NUCLEOTIDE SEQUENCE [LARGE SCALE GENOMIC DNA]</scope>
    <source>
        <strain evidence="1 2">B11</strain>
    </source>
</reference>